<evidence type="ECO:0000313" key="2">
    <source>
        <dbReference type="EMBL" id="MDQ0228331.1"/>
    </source>
</evidence>
<comment type="caution">
    <text evidence="2">The sequence shown here is derived from an EMBL/GenBank/DDBJ whole genome shotgun (WGS) entry which is preliminary data.</text>
</comment>
<gene>
    <name evidence="2" type="ORF">J2S02_004711</name>
</gene>
<protein>
    <recommendedName>
        <fullName evidence="4">DUF4305 domain-containing protein</fullName>
    </recommendedName>
</protein>
<proteinExistence type="predicted"/>
<keyword evidence="1" id="KW-0472">Membrane</keyword>
<dbReference type="RefSeq" id="WP_095302238.1">
    <property type="nucleotide sequence ID" value="NZ_CADEPK010000001.1"/>
</dbReference>
<keyword evidence="1" id="KW-0812">Transmembrane</keyword>
<keyword evidence="3" id="KW-1185">Reference proteome</keyword>
<accession>A0ABT9Z7T4</accession>
<feature type="transmembrane region" description="Helical" evidence="1">
    <location>
        <begin position="39"/>
        <end position="59"/>
    </location>
</feature>
<evidence type="ECO:0000313" key="3">
    <source>
        <dbReference type="Proteomes" id="UP001232245"/>
    </source>
</evidence>
<sequence>MRTNPISMGIFYLVMGLLFIYLAISTANASKGIFSFPTILLMLMATFDIGVAIRIFLFTRKVKKNNKQK</sequence>
<dbReference type="Pfam" id="PF14146">
    <property type="entry name" value="DUF4305"/>
    <property type="match status" value="1"/>
</dbReference>
<dbReference type="Proteomes" id="UP001232245">
    <property type="component" value="Unassembled WGS sequence"/>
</dbReference>
<evidence type="ECO:0000256" key="1">
    <source>
        <dbReference type="SAM" id="Phobius"/>
    </source>
</evidence>
<dbReference type="EMBL" id="JAUSTZ010000019">
    <property type="protein sequence ID" value="MDQ0228331.1"/>
    <property type="molecule type" value="Genomic_DNA"/>
</dbReference>
<reference evidence="2 3" key="1">
    <citation type="submission" date="2023-07" db="EMBL/GenBank/DDBJ databases">
        <title>Genomic Encyclopedia of Type Strains, Phase IV (KMG-IV): sequencing the most valuable type-strain genomes for metagenomic binning, comparative biology and taxonomic classification.</title>
        <authorList>
            <person name="Goeker M."/>
        </authorList>
    </citation>
    <scope>NUCLEOTIDE SEQUENCE [LARGE SCALE GENOMIC DNA]</scope>
    <source>
        <strain evidence="2 3">DSM 17723</strain>
    </source>
</reference>
<evidence type="ECO:0008006" key="4">
    <source>
        <dbReference type="Google" id="ProtNLM"/>
    </source>
</evidence>
<name>A0ABT9Z7T4_9BACI</name>
<organism evidence="2 3">
    <name type="scientific">Metabacillus niabensis</name>
    <dbReference type="NCBI Taxonomy" id="324854"/>
    <lineage>
        <taxon>Bacteria</taxon>
        <taxon>Bacillati</taxon>
        <taxon>Bacillota</taxon>
        <taxon>Bacilli</taxon>
        <taxon>Bacillales</taxon>
        <taxon>Bacillaceae</taxon>
        <taxon>Metabacillus</taxon>
    </lineage>
</organism>
<keyword evidence="1" id="KW-1133">Transmembrane helix</keyword>
<dbReference type="InterPro" id="IPR025426">
    <property type="entry name" value="DUF4305"/>
</dbReference>